<evidence type="ECO:0000259" key="1">
    <source>
        <dbReference type="Pfam" id="PF13304"/>
    </source>
</evidence>
<dbReference type="InterPro" id="IPR038729">
    <property type="entry name" value="Rad50/SbcC_AAA"/>
</dbReference>
<feature type="domain" description="Rad50/SbcC-type AAA" evidence="2">
    <location>
        <begin position="27"/>
        <end position="140"/>
    </location>
</feature>
<dbReference type="Proteomes" id="UP001501556">
    <property type="component" value="Unassembled WGS sequence"/>
</dbReference>
<dbReference type="InterPro" id="IPR027417">
    <property type="entry name" value="P-loop_NTPase"/>
</dbReference>
<dbReference type="Pfam" id="PF13476">
    <property type="entry name" value="AAA_23"/>
    <property type="match status" value="1"/>
</dbReference>
<comment type="caution">
    <text evidence="3">The sequence shown here is derived from an EMBL/GenBank/DDBJ whole genome shotgun (WGS) entry which is preliminary data.</text>
</comment>
<dbReference type="RefSeq" id="WP_345127109.1">
    <property type="nucleotide sequence ID" value="NZ_BAABDI010000039.1"/>
</dbReference>
<dbReference type="Pfam" id="PF13304">
    <property type="entry name" value="AAA_21"/>
    <property type="match status" value="1"/>
</dbReference>
<dbReference type="EMBL" id="BAABDI010000039">
    <property type="protein sequence ID" value="GAA3990401.1"/>
    <property type="molecule type" value="Genomic_DNA"/>
</dbReference>
<dbReference type="InterPro" id="IPR014555">
    <property type="entry name" value="RecF-like"/>
</dbReference>
<proteinExistence type="predicted"/>
<evidence type="ECO:0000259" key="2">
    <source>
        <dbReference type="Pfam" id="PF13476"/>
    </source>
</evidence>
<feature type="domain" description="ATPase AAA-type core" evidence="1">
    <location>
        <begin position="269"/>
        <end position="358"/>
    </location>
</feature>
<gene>
    <name evidence="3" type="ORF">GCM10022407_38660</name>
</gene>
<name>A0ABP7QZX2_9BACT</name>
<evidence type="ECO:0000313" key="4">
    <source>
        <dbReference type="Proteomes" id="UP001501556"/>
    </source>
</evidence>
<protein>
    <recommendedName>
        <fullName evidence="5">ATPase AAA-type core domain-containing protein</fullName>
    </recommendedName>
</protein>
<dbReference type="PIRSF" id="PIRSF029347">
    <property type="entry name" value="RecF"/>
    <property type="match status" value="1"/>
</dbReference>
<evidence type="ECO:0008006" key="5">
    <source>
        <dbReference type="Google" id="ProtNLM"/>
    </source>
</evidence>
<keyword evidence="4" id="KW-1185">Reference proteome</keyword>
<dbReference type="SUPFAM" id="SSF52540">
    <property type="entry name" value="P-loop containing nucleoside triphosphate hydrolases"/>
    <property type="match status" value="1"/>
</dbReference>
<dbReference type="Gene3D" id="3.40.50.300">
    <property type="entry name" value="P-loop containing nucleotide triphosphate hydrolases"/>
    <property type="match status" value="2"/>
</dbReference>
<accession>A0ABP7QZX2</accession>
<dbReference type="PANTHER" id="PTHR43581">
    <property type="entry name" value="ATP/GTP PHOSPHATASE"/>
    <property type="match status" value="1"/>
</dbReference>
<dbReference type="PANTHER" id="PTHR43581:SF2">
    <property type="entry name" value="EXCINUCLEASE ATPASE SUBUNIT"/>
    <property type="match status" value="1"/>
</dbReference>
<evidence type="ECO:0000313" key="3">
    <source>
        <dbReference type="EMBL" id="GAA3990401.1"/>
    </source>
</evidence>
<reference evidence="4" key="1">
    <citation type="journal article" date="2019" name="Int. J. Syst. Evol. Microbiol.">
        <title>The Global Catalogue of Microorganisms (GCM) 10K type strain sequencing project: providing services to taxonomists for standard genome sequencing and annotation.</title>
        <authorList>
            <consortium name="The Broad Institute Genomics Platform"/>
            <consortium name="The Broad Institute Genome Sequencing Center for Infectious Disease"/>
            <person name="Wu L."/>
            <person name="Ma J."/>
        </authorList>
    </citation>
    <scope>NUCLEOTIDE SEQUENCE [LARGE SCALE GENOMIC DNA]</scope>
    <source>
        <strain evidence="4">JCM 17217</strain>
    </source>
</reference>
<dbReference type="InterPro" id="IPR051396">
    <property type="entry name" value="Bact_Antivir_Def_Nuclease"/>
</dbReference>
<organism evidence="3 4">
    <name type="scientific">Hymenobacter antarcticus</name>
    <dbReference type="NCBI Taxonomy" id="486270"/>
    <lineage>
        <taxon>Bacteria</taxon>
        <taxon>Pseudomonadati</taxon>
        <taxon>Bacteroidota</taxon>
        <taxon>Cytophagia</taxon>
        <taxon>Cytophagales</taxon>
        <taxon>Hymenobacteraceae</taxon>
        <taxon>Hymenobacter</taxon>
    </lineage>
</organism>
<dbReference type="InterPro" id="IPR003959">
    <property type="entry name" value="ATPase_AAA_core"/>
</dbReference>
<sequence>MAKKKPTPPATEAAEVSAQPYYLQRAHIKGFRSIRDAKVEFKPGLNIIIGANGSGKTNFVRVISNAIDTTRGNSKHLGVEATFTLSGRQEVEITFNKKQTEPRLGMGSVNFVQQKVVTKTAGIFGEGEHLFDALINNQAFSSLDNLSCQAILIGHGVPAKYNLVDIPINLKIGSYFESNDALERFPQAIINSFFFDVSTTYHFAGDKRFSVEVLERMLSEAAEVHLKPIEVFLQQYTPIEAVKVGDTKFYYDRKDEVLIKGFNIEFKVNGDWFAFSDLSSGTQRMFYIISELTTIDRYSGIGDIGTSPVIHRTDRIFLLEEPELGIHPDQLHKLLLFLREQSEKHQIIITTHSPQVLDMLNEDELDRITICELDEKKGTQFRKLKKAQIATAKKYMKEVGFLSDYWRYGSLEENK</sequence>